<name>A0A0C9Y2E7_9AGAR</name>
<evidence type="ECO:0000256" key="1">
    <source>
        <dbReference type="SAM" id="MobiDB-lite"/>
    </source>
</evidence>
<keyword evidence="3" id="KW-1185">Reference proteome</keyword>
<evidence type="ECO:0000313" key="3">
    <source>
        <dbReference type="Proteomes" id="UP000054477"/>
    </source>
</evidence>
<proteinExistence type="predicted"/>
<gene>
    <name evidence="2" type="ORF">K443DRAFT_676024</name>
</gene>
<dbReference type="HOGENOM" id="CLU_642608_0_0_1"/>
<organism evidence="2 3">
    <name type="scientific">Laccaria amethystina LaAM-08-1</name>
    <dbReference type="NCBI Taxonomy" id="1095629"/>
    <lineage>
        <taxon>Eukaryota</taxon>
        <taxon>Fungi</taxon>
        <taxon>Dikarya</taxon>
        <taxon>Basidiomycota</taxon>
        <taxon>Agaricomycotina</taxon>
        <taxon>Agaricomycetes</taxon>
        <taxon>Agaricomycetidae</taxon>
        <taxon>Agaricales</taxon>
        <taxon>Agaricineae</taxon>
        <taxon>Hydnangiaceae</taxon>
        <taxon>Laccaria</taxon>
    </lineage>
</organism>
<sequence>MDITTCSYPSFGGPVSPMTSFSALNAQPHHQRKEEKQAEYGPEEIDSSRFPCKDRPRTAPSVAFQAQTVAKTLSVSRLSFPFNSTSARRRPPPPPPPIRRSYSSLPSPLSPTPMRPFSKINQPTRHNYRHHGHSNHRLQYLKWFWSMREHDPDALVAQAGDNNAQNDISLPSYAPLPKSQQCVLAPITIHPRRGDISALRDPYCVYIDRCFAALPLWTIGKTLWMFDVHMLCADPTDDGAVEPDDDVFDETSSEISTDTTSSIVSSDDSDATLVESGSEGDLAEYQECHITAKDAEPEQVNSPHKNDRHYLGFVSANKMRLRSELGFSADHAWSRPSELKPTQLDARSSWASNWYRRWEVLIELSGSDRERQATLFGFIDAPIGLTSREEATSKQPAKFFLTEDEAQDDDAQNCVDDVEQTPSHPCL</sequence>
<accession>A0A0C9Y2E7</accession>
<feature type="compositionally biased region" description="Acidic residues" evidence="1">
    <location>
        <begin position="402"/>
        <end position="419"/>
    </location>
</feature>
<dbReference type="Proteomes" id="UP000054477">
    <property type="component" value="Unassembled WGS sequence"/>
</dbReference>
<dbReference type="OrthoDB" id="2921613at2759"/>
<feature type="compositionally biased region" description="Low complexity" evidence="1">
    <location>
        <begin position="253"/>
        <end position="266"/>
    </location>
</feature>
<dbReference type="EMBL" id="KN838571">
    <property type="protein sequence ID" value="KIK04262.1"/>
    <property type="molecule type" value="Genomic_DNA"/>
</dbReference>
<reference evidence="3" key="2">
    <citation type="submission" date="2015-01" db="EMBL/GenBank/DDBJ databases">
        <title>Evolutionary Origins and Diversification of the Mycorrhizal Mutualists.</title>
        <authorList>
            <consortium name="DOE Joint Genome Institute"/>
            <consortium name="Mycorrhizal Genomics Consortium"/>
            <person name="Kohler A."/>
            <person name="Kuo A."/>
            <person name="Nagy L.G."/>
            <person name="Floudas D."/>
            <person name="Copeland A."/>
            <person name="Barry K.W."/>
            <person name="Cichocki N."/>
            <person name="Veneault-Fourrey C."/>
            <person name="LaButti K."/>
            <person name="Lindquist E.A."/>
            <person name="Lipzen A."/>
            <person name="Lundell T."/>
            <person name="Morin E."/>
            <person name="Murat C."/>
            <person name="Riley R."/>
            <person name="Ohm R."/>
            <person name="Sun H."/>
            <person name="Tunlid A."/>
            <person name="Henrissat B."/>
            <person name="Grigoriev I.V."/>
            <person name="Hibbett D.S."/>
            <person name="Martin F."/>
        </authorList>
    </citation>
    <scope>NUCLEOTIDE SEQUENCE [LARGE SCALE GENOMIC DNA]</scope>
    <source>
        <strain evidence="3">LaAM-08-1</strain>
    </source>
</reference>
<dbReference type="AlphaFoldDB" id="A0A0C9Y2E7"/>
<reference evidence="2 3" key="1">
    <citation type="submission" date="2014-04" db="EMBL/GenBank/DDBJ databases">
        <authorList>
            <consortium name="DOE Joint Genome Institute"/>
            <person name="Kuo A."/>
            <person name="Kohler A."/>
            <person name="Nagy L.G."/>
            <person name="Floudas D."/>
            <person name="Copeland A."/>
            <person name="Barry K.W."/>
            <person name="Cichocki N."/>
            <person name="Veneault-Fourrey C."/>
            <person name="LaButti K."/>
            <person name="Lindquist E.A."/>
            <person name="Lipzen A."/>
            <person name="Lundell T."/>
            <person name="Morin E."/>
            <person name="Murat C."/>
            <person name="Sun H."/>
            <person name="Tunlid A."/>
            <person name="Henrissat B."/>
            <person name="Grigoriev I.V."/>
            <person name="Hibbett D.S."/>
            <person name="Martin F."/>
            <person name="Nordberg H.P."/>
            <person name="Cantor M.N."/>
            <person name="Hua S.X."/>
        </authorList>
    </citation>
    <scope>NUCLEOTIDE SEQUENCE [LARGE SCALE GENOMIC DNA]</scope>
    <source>
        <strain evidence="2 3">LaAM-08-1</strain>
    </source>
</reference>
<evidence type="ECO:0000313" key="2">
    <source>
        <dbReference type="EMBL" id="KIK04262.1"/>
    </source>
</evidence>
<feature type="region of interest" description="Disordered" evidence="1">
    <location>
        <begin position="250"/>
        <end position="271"/>
    </location>
</feature>
<feature type="region of interest" description="Disordered" evidence="1">
    <location>
        <begin position="402"/>
        <end position="427"/>
    </location>
</feature>
<feature type="region of interest" description="Disordered" evidence="1">
    <location>
        <begin position="1"/>
        <end position="61"/>
    </location>
</feature>
<feature type="region of interest" description="Disordered" evidence="1">
    <location>
        <begin position="81"/>
        <end position="115"/>
    </location>
</feature>
<protein>
    <submittedName>
        <fullName evidence="2">Uncharacterized protein</fullName>
    </submittedName>
</protein>